<evidence type="ECO:0000313" key="3">
    <source>
        <dbReference type="Proteomes" id="UP000073492"/>
    </source>
</evidence>
<dbReference type="AlphaFoldDB" id="A0A139IU90"/>
<feature type="region of interest" description="Disordered" evidence="1">
    <location>
        <begin position="1"/>
        <end position="23"/>
    </location>
</feature>
<sequence length="125" mass="13969">MLVSWRDDARARATQTKHTRAHGQHFGIMRNARTLQMYFMLQTCAPLPTHHHGDRTTQNFHHVHMFCLAEASPICAGRQRPASNPATPAGNSLAQIVKLHIASFALIRSYDVASMFAGMFDIAID</sequence>
<comment type="caution">
    <text evidence="2">The sequence shown here is derived from an EMBL/GenBank/DDBJ whole genome shotgun (WGS) entry which is preliminary data.</text>
</comment>
<organism evidence="2 3">
    <name type="scientific">Pseudocercospora musae</name>
    <dbReference type="NCBI Taxonomy" id="113226"/>
    <lineage>
        <taxon>Eukaryota</taxon>
        <taxon>Fungi</taxon>
        <taxon>Dikarya</taxon>
        <taxon>Ascomycota</taxon>
        <taxon>Pezizomycotina</taxon>
        <taxon>Dothideomycetes</taxon>
        <taxon>Dothideomycetidae</taxon>
        <taxon>Mycosphaerellales</taxon>
        <taxon>Mycosphaerellaceae</taxon>
        <taxon>Pseudocercospora</taxon>
    </lineage>
</organism>
<accession>A0A139IU90</accession>
<dbReference type="EMBL" id="LFZO01000009">
    <property type="protein sequence ID" value="KXT18283.1"/>
    <property type="molecule type" value="Genomic_DNA"/>
</dbReference>
<keyword evidence="3" id="KW-1185">Reference proteome</keyword>
<dbReference type="Proteomes" id="UP000073492">
    <property type="component" value="Unassembled WGS sequence"/>
</dbReference>
<feature type="compositionally biased region" description="Basic and acidic residues" evidence="1">
    <location>
        <begin position="1"/>
        <end position="11"/>
    </location>
</feature>
<protein>
    <submittedName>
        <fullName evidence="2">Uncharacterized protein</fullName>
    </submittedName>
</protein>
<gene>
    <name evidence="2" type="ORF">AC579_2867</name>
</gene>
<evidence type="ECO:0000256" key="1">
    <source>
        <dbReference type="SAM" id="MobiDB-lite"/>
    </source>
</evidence>
<proteinExistence type="predicted"/>
<name>A0A139IU90_9PEZI</name>
<evidence type="ECO:0000313" key="2">
    <source>
        <dbReference type="EMBL" id="KXT18283.1"/>
    </source>
</evidence>
<reference evidence="2 3" key="1">
    <citation type="submission" date="2015-07" db="EMBL/GenBank/DDBJ databases">
        <title>Comparative genomics of the Sigatoka disease complex on banana suggests a link between parallel evolutionary changes in Pseudocercospora fijiensis and Pseudocercospora eumusae and increased virulence on the banana host.</title>
        <authorList>
            <person name="Chang T.-C."/>
            <person name="Salvucci A."/>
            <person name="Crous P.W."/>
            <person name="Stergiopoulos I."/>
        </authorList>
    </citation>
    <scope>NUCLEOTIDE SEQUENCE [LARGE SCALE GENOMIC DNA]</scope>
    <source>
        <strain evidence="2 3">CBS 116634</strain>
    </source>
</reference>